<evidence type="ECO:0000256" key="2">
    <source>
        <dbReference type="SAM" id="MobiDB-lite"/>
    </source>
</evidence>
<comment type="pathway">
    <text evidence="1">Lipid metabolism; fatty acid biosynthesis.</text>
</comment>
<dbReference type="PROSITE" id="PS50968">
    <property type="entry name" value="BIOTINYL_LIPOYL"/>
    <property type="match status" value="1"/>
</dbReference>
<dbReference type="CDD" id="cd06850">
    <property type="entry name" value="biotinyl_domain"/>
    <property type="match status" value="1"/>
</dbReference>
<feature type="domain" description="Lipoyl-binding" evidence="3">
    <location>
        <begin position="108"/>
        <end position="184"/>
    </location>
</feature>
<keyword evidence="1" id="KW-0276">Fatty acid metabolism</keyword>
<feature type="region of interest" description="Disordered" evidence="2">
    <location>
        <begin position="74"/>
        <end position="107"/>
    </location>
</feature>
<keyword evidence="5" id="KW-1185">Reference proteome</keyword>
<dbReference type="GO" id="GO:0009317">
    <property type="term" value="C:acetyl-CoA carboxylase complex"/>
    <property type="evidence" value="ECO:0007669"/>
    <property type="project" value="InterPro"/>
</dbReference>
<dbReference type="KEGG" id="pbro:HOP40_26855"/>
<name>A0A6M6JNL7_9PSEU</name>
<keyword evidence="1" id="KW-0092">Biotin</keyword>
<dbReference type="InterPro" id="IPR000089">
    <property type="entry name" value="Biotin_lipoyl"/>
</dbReference>
<dbReference type="AlphaFoldDB" id="A0A6M6JNL7"/>
<dbReference type="EMBL" id="CP053564">
    <property type="protein sequence ID" value="QJY48955.1"/>
    <property type="molecule type" value="Genomic_DNA"/>
</dbReference>
<dbReference type="Gene3D" id="2.40.50.100">
    <property type="match status" value="1"/>
</dbReference>
<evidence type="ECO:0000259" key="3">
    <source>
        <dbReference type="PROSITE" id="PS50968"/>
    </source>
</evidence>
<evidence type="ECO:0000256" key="1">
    <source>
        <dbReference type="RuleBase" id="RU364072"/>
    </source>
</evidence>
<accession>A0A6M6JNL7</accession>
<protein>
    <recommendedName>
        <fullName evidence="1">Biotin carboxyl carrier protein of acetyl-CoA carboxylase</fullName>
    </recommendedName>
</protein>
<organism evidence="4 5">
    <name type="scientific">Pseudonocardia broussonetiae</name>
    <dbReference type="NCBI Taxonomy" id="2736640"/>
    <lineage>
        <taxon>Bacteria</taxon>
        <taxon>Bacillati</taxon>
        <taxon>Actinomycetota</taxon>
        <taxon>Actinomycetes</taxon>
        <taxon>Pseudonocardiales</taxon>
        <taxon>Pseudonocardiaceae</taxon>
        <taxon>Pseudonocardia</taxon>
    </lineage>
</organism>
<sequence>MSGPDVPDVPDSVTHRGVREVLRTFAASDWTAMTLEIGGMTITVGKNGPPTAVAAPAPAAPAPVLQESHVPATGVRESGFPATPEGPAAAPSPPAPAPPGPPVDTTGLVEVRSPAVGAFWVAPSPGEPPFVEVGSNVGENEQLAIVEVMKLMNPVVTPRAGVVVQVLAANAEMVEYDQVLFLIRPSDA</sequence>
<dbReference type="GO" id="GO:0003989">
    <property type="term" value="F:acetyl-CoA carboxylase activity"/>
    <property type="evidence" value="ECO:0007669"/>
    <property type="project" value="InterPro"/>
</dbReference>
<dbReference type="PRINTS" id="PR01071">
    <property type="entry name" value="ACOABIOTINCC"/>
</dbReference>
<evidence type="ECO:0000313" key="4">
    <source>
        <dbReference type="EMBL" id="QJY48955.1"/>
    </source>
</evidence>
<evidence type="ECO:0000313" key="5">
    <source>
        <dbReference type="Proteomes" id="UP000505377"/>
    </source>
</evidence>
<comment type="function">
    <text evidence="1">This protein is a component of the acetyl coenzyme A carboxylase complex; first, biotin carboxylase catalyzes the carboxylation of the carrier protein and then the transcarboxylase transfers the carboxyl group to form malonyl-CoA.</text>
</comment>
<dbReference type="GO" id="GO:0006633">
    <property type="term" value="P:fatty acid biosynthetic process"/>
    <property type="evidence" value="ECO:0007669"/>
    <property type="project" value="UniProtKB-UniPathway"/>
</dbReference>
<dbReference type="SUPFAM" id="SSF51230">
    <property type="entry name" value="Single hybrid motif"/>
    <property type="match status" value="1"/>
</dbReference>
<keyword evidence="1" id="KW-0444">Lipid biosynthesis</keyword>
<gene>
    <name evidence="4" type="ORF">HOP40_26855</name>
</gene>
<dbReference type="UniPathway" id="UPA00094"/>
<dbReference type="InterPro" id="IPR011053">
    <property type="entry name" value="Single_hybrid_motif"/>
</dbReference>
<dbReference type="Pfam" id="PF00364">
    <property type="entry name" value="Biotin_lipoyl"/>
    <property type="match status" value="1"/>
</dbReference>
<reference evidence="4 5" key="1">
    <citation type="submission" date="2020-05" db="EMBL/GenBank/DDBJ databases">
        <authorList>
            <person name="Mo P."/>
        </authorList>
    </citation>
    <scope>NUCLEOTIDE SEQUENCE [LARGE SCALE GENOMIC DNA]</scope>
    <source>
        <strain evidence="4 5">Gen01</strain>
    </source>
</reference>
<dbReference type="RefSeq" id="WP_172163632.1">
    <property type="nucleotide sequence ID" value="NZ_CP053564.1"/>
</dbReference>
<proteinExistence type="predicted"/>
<keyword evidence="1" id="KW-0443">Lipid metabolism</keyword>
<dbReference type="Proteomes" id="UP000505377">
    <property type="component" value="Chromosome"/>
</dbReference>
<feature type="compositionally biased region" description="Pro residues" evidence="2">
    <location>
        <begin position="90"/>
        <end position="102"/>
    </location>
</feature>
<dbReference type="InterPro" id="IPR001249">
    <property type="entry name" value="AcCoA_biotinCC"/>
</dbReference>
<keyword evidence="1" id="KW-0275">Fatty acid biosynthesis</keyword>